<dbReference type="EMBL" id="AM889285">
    <property type="protein sequence ID" value="CAP55530.1"/>
    <property type="molecule type" value="Genomic_DNA"/>
</dbReference>
<protein>
    <submittedName>
        <fullName evidence="1">Uncharacterized protein</fullName>
    </submittedName>
</protein>
<sequence length="44" mass="4968">MIVPPVIRQSVRTMSGHDTQSVSSQQIVLTSSEIRHGFIRLFVE</sequence>
<organism evidence="1 2">
    <name type="scientific">Gluconacetobacter diazotrophicus (strain ATCC 49037 / DSM 5601 / CCUG 37298 / CIP 103539 / LMG 7603 / PAl5)</name>
    <dbReference type="NCBI Taxonomy" id="272568"/>
    <lineage>
        <taxon>Bacteria</taxon>
        <taxon>Pseudomonadati</taxon>
        <taxon>Pseudomonadota</taxon>
        <taxon>Alphaproteobacteria</taxon>
        <taxon>Acetobacterales</taxon>
        <taxon>Acetobacteraceae</taxon>
        <taxon>Gluconacetobacter</taxon>
    </lineage>
</organism>
<dbReference type="Proteomes" id="UP000001176">
    <property type="component" value="Chromosome"/>
</dbReference>
<proteinExistence type="predicted"/>
<evidence type="ECO:0000313" key="2">
    <source>
        <dbReference type="Proteomes" id="UP000001176"/>
    </source>
</evidence>
<dbReference type="KEGG" id="gdi:GDI1587"/>
<dbReference type="AlphaFoldDB" id="A9HGP4"/>
<gene>
    <name evidence="1" type="ordered locus">GDI1587</name>
</gene>
<reference evidence="1 2" key="1">
    <citation type="journal article" date="2009" name="BMC Genomics">
        <title>Complete genome sequence of the sugarcane nitrogen-fixing endophyte Gluconacetobacter diazotrophicus Pal5.</title>
        <authorList>
            <person name="Bertalan M."/>
            <person name="Albano R."/>
            <person name="Padua V."/>
            <person name="Rouws L."/>
            <person name="Rojas C."/>
            <person name="Hemerly A."/>
            <person name="Teixeira K."/>
            <person name="Schwab S."/>
            <person name="Araujo J."/>
            <person name="Oliveira A."/>
            <person name="Franca L."/>
            <person name="Magalhaes V."/>
            <person name="Alqueres S."/>
            <person name="Cardoso A."/>
            <person name="Almeida W."/>
            <person name="Loureiro M.M."/>
            <person name="Nogueira E."/>
            <person name="Cidade D."/>
            <person name="Oliveira D."/>
            <person name="Simao T."/>
            <person name="Macedo J."/>
            <person name="Valadao A."/>
            <person name="Dreschsel M."/>
            <person name="Freitas F."/>
            <person name="Vidal M."/>
            <person name="Guedes H."/>
            <person name="Rodrigues E."/>
            <person name="Meneses C."/>
            <person name="Brioso P."/>
            <person name="Pozzer L."/>
            <person name="Figueiredo D."/>
            <person name="Montano H."/>
            <person name="Junior J."/>
            <person name="Filho G."/>
            <person name="Flores V."/>
            <person name="Ferreira B."/>
            <person name="Branco A."/>
            <person name="Gonzalez P."/>
            <person name="Guillobel H."/>
            <person name="Lemos M."/>
            <person name="Seibel L."/>
            <person name="Macedo J."/>
            <person name="Alves-Ferreira M."/>
            <person name="Sachetto-Martins G."/>
            <person name="Coelho A."/>
            <person name="Santos E."/>
            <person name="Amaral G."/>
            <person name="Neves A."/>
            <person name="Pacheco A.B."/>
            <person name="Carvalho D."/>
            <person name="Lery L."/>
            <person name="Bisch P."/>
            <person name="Rossle S.C."/>
            <person name="Urmenyi T."/>
            <person name="Kruger W.V."/>
            <person name="Martins O."/>
            <person name="Baldani J.I."/>
            <person name="Ferreira P.C."/>
        </authorList>
    </citation>
    <scope>NUCLEOTIDE SEQUENCE [LARGE SCALE GENOMIC DNA]</scope>
    <source>
        <strain evidence="2">ATCC 49037 / DSM 5601 / CCUG 37298 / CIP 103539 / LMG 7603 / PAl5</strain>
    </source>
</reference>
<name>A9HGP4_GLUDA</name>
<accession>A9HGP4</accession>
<keyword evidence="2" id="KW-1185">Reference proteome</keyword>
<evidence type="ECO:0000313" key="1">
    <source>
        <dbReference type="EMBL" id="CAP55530.1"/>
    </source>
</evidence>